<dbReference type="Gramene" id="TKV94085">
    <property type="protein sequence ID" value="TKV94085"/>
    <property type="gene ID" value="SEVIR_9G270900v2"/>
</dbReference>
<evidence type="ECO:0000313" key="2">
    <source>
        <dbReference type="Proteomes" id="UP000298652"/>
    </source>
</evidence>
<dbReference type="Proteomes" id="UP000298652">
    <property type="component" value="Chromosome 9"/>
</dbReference>
<sequence>MPDVGAKVEDSTRINNPEEIDVDSIDVGVRDMIESGTHEDLTNWTRTGVEGVTGDASVIEKALVESVPEPTTIDLANEDEEDDTDDYIDDGYIAPVNSTVDGAEDVFFV</sequence>
<reference evidence="1" key="1">
    <citation type="submission" date="2019-03" db="EMBL/GenBank/DDBJ databases">
        <title>WGS assembly of Setaria viridis.</title>
        <authorList>
            <person name="Huang P."/>
            <person name="Jenkins J."/>
            <person name="Grimwood J."/>
            <person name="Barry K."/>
            <person name="Healey A."/>
            <person name="Mamidi S."/>
            <person name="Sreedasyam A."/>
            <person name="Shu S."/>
            <person name="Feldman M."/>
            <person name="Wu J."/>
            <person name="Yu Y."/>
            <person name="Chen C."/>
            <person name="Johnson J."/>
            <person name="Rokhsar D."/>
            <person name="Baxter I."/>
            <person name="Schmutz J."/>
            <person name="Brutnell T."/>
            <person name="Kellogg E."/>
        </authorList>
    </citation>
    <scope>NUCLEOTIDE SEQUENCE [LARGE SCALE GENOMIC DNA]</scope>
</reference>
<dbReference type="EMBL" id="CM016560">
    <property type="protein sequence ID" value="TKV94085.1"/>
    <property type="molecule type" value="Genomic_DNA"/>
</dbReference>
<evidence type="ECO:0000313" key="1">
    <source>
        <dbReference type="EMBL" id="TKV94085.1"/>
    </source>
</evidence>
<dbReference type="AlphaFoldDB" id="A0A4V6D1B9"/>
<keyword evidence="2" id="KW-1185">Reference proteome</keyword>
<gene>
    <name evidence="1" type="ORF">SEVIR_9G270900v2</name>
</gene>
<proteinExistence type="predicted"/>
<name>A0A4V6D1B9_SETVI</name>
<accession>A0A4V6D1B9</accession>
<organism evidence="1 2">
    <name type="scientific">Setaria viridis</name>
    <name type="common">Green bristlegrass</name>
    <name type="synonym">Setaria italica subsp. viridis</name>
    <dbReference type="NCBI Taxonomy" id="4556"/>
    <lineage>
        <taxon>Eukaryota</taxon>
        <taxon>Viridiplantae</taxon>
        <taxon>Streptophyta</taxon>
        <taxon>Embryophyta</taxon>
        <taxon>Tracheophyta</taxon>
        <taxon>Spermatophyta</taxon>
        <taxon>Magnoliopsida</taxon>
        <taxon>Liliopsida</taxon>
        <taxon>Poales</taxon>
        <taxon>Poaceae</taxon>
        <taxon>PACMAD clade</taxon>
        <taxon>Panicoideae</taxon>
        <taxon>Panicodae</taxon>
        <taxon>Paniceae</taxon>
        <taxon>Cenchrinae</taxon>
        <taxon>Setaria</taxon>
    </lineage>
</organism>
<protein>
    <submittedName>
        <fullName evidence="1">Uncharacterized protein</fullName>
    </submittedName>
</protein>